<sequence>MRSERNVGQLTFDGLGPYNLPDATHADAQRDGDGFKLSFRMWKSEREWTLVRIHVSGEAADKLVRQIGDARARSGGSINI</sequence>
<evidence type="ECO:0000313" key="1">
    <source>
        <dbReference type="EMBL" id="ANY79292.1"/>
    </source>
</evidence>
<dbReference type="EMBL" id="CP016616">
    <property type="protein sequence ID" value="ANY79292.1"/>
    <property type="molecule type" value="Genomic_DNA"/>
</dbReference>
<dbReference type="KEGG" id="moc:BB934_14585"/>
<name>A0A1B2EHF9_9HYPH</name>
<reference evidence="1" key="1">
    <citation type="submission" date="2016-07" db="EMBL/GenBank/DDBJ databases">
        <title>Microvirga ossetica sp. nov. a new species of rhizobia isolated from root nodules of the legume species Vicia alpestris Steven originated from North Ossetia region in the Caucasus.</title>
        <authorList>
            <person name="Safronova V.I."/>
            <person name="Kuznetsova I.G."/>
            <person name="Sazanova A.L."/>
            <person name="Belimov A."/>
            <person name="Andronov E."/>
            <person name="Osledkin Y.S."/>
            <person name="Onishchuk O.P."/>
            <person name="Kurchak O.N."/>
            <person name="Shaposhnikov A.I."/>
            <person name="Willems A."/>
            <person name="Tikhonovich I.A."/>
        </authorList>
    </citation>
    <scope>NUCLEOTIDE SEQUENCE [LARGE SCALE GENOMIC DNA]</scope>
    <source>
        <strain evidence="1">V5/3M</strain>
    </source>
</reference>
<organism evidence="1">
    <name type="scientific">Microvirga ossetica</name>
    <dbReference type="NCBI Taxonomy" id="1882682"/>
    <lineage>
        <taxon>Bacteria</taxon>
        <taxon>Pseudomonadati</taxon>
        <taxon>Pseudomonadota</taxon>
        <taxon>Alphaproteobacteria</taxon>
        <taxon>Hyphomicrobiales</taxon>
        <taxon>Methylobacteriaceae</taxon>
        <taxon>Microvirga</taxon>
    </lineage>
</organism>
<dbReference type="AlphaFoldDB" id="A0A1B2EHF9"/>
<protein>
    <submittedName>
        <fullName evidence="1">Uncharacterized protein</fullName>
    </submittedName>
</protein>
<gene>
    <name evidence="1" type="ORF">BB934_14585</name>
</gene>
<proteinExistence type="predicted"/>
<accession>A0A1B2EHF9</accession>